<feature type="transmembrane region" description="Helical" evidence="1">
    <location>
        <begin position="107"/>
        <end position="127"/>
    </location>
</feature>
<accession>A0A1G4SVG7</accession>
<dbReference type="EMBL" id="FMTP01000003">
    <property type="protein sequence ID" value="SCW72937.1"/>
    <property type="molecule type" value="Genomic_DNA"/>
</dbReference>
<feature type="transmembrane region" description="Helical" evidence="1">
    <location>
        <begin position="60"/>
        <end position="77"/>
    </location>
</feature>
<evidence type="ECO:0008006" key="4">
    <source>
        <dbReference type="Google" id="ProtNLM"/>
    </source>
</evidence>
<feature type="transmembrane region" description="Helical" evidence="1">
    <location>
        <begin position="83"/>
        <end position="100"/>
    </location>
</feature>
<evidence type="ECO:0000256" key="1">
    <source>
        <dbReference type="SAM" id="Phobius"/>
    </source>
</evidence>
<protein>
    <recommendedName>
        <fullName evidence="4">DUF2157 domain-containing protein</fullName>
    </recommendedName>
</protein>
<feature type="transmembrane region" description="Helical" evidence="1">
    <location>
        <begin position="232"/>
        <end position="252"/>
    </location>
</feature>
<keyword evidence="3" id="KW-1185">Reference proteome</keyword>
<feature type="transmembrane region" description="Helical" evidence="1">
    <location>
        <begin position="314"/>
        <end position="333"/>
    </location>
</feature>
<feature type="transmembrane region" description="Helical" evidence="1">
    <location>
        <begin position="172"/>
        <end position="192"/>
    </location>
</feature>
<organism evidence="2 3">
    <name type="scientific">Ancylobacter rudongensis</name>
    <dbReference type="NCBI Taxonomy" id="177413"/>
    <lineage>
        <taxon>Bacteria</taxon>
        <taxon>Pseudomonadati</taxon>
        <taxon>Pseudomonadota</taxon>
        <taxon>Alphaproteobacteria</taxon>
        <taxon>Hyphomicrobiales</taxon>
        <taxon>Xanthobacteraceae</taxon>
        <taxon>Ancylobacter</taxon>
    </lineage>
</organism>
<keyword evidence="1" id="KW-0472">Membrane</keyword>
<proteinExistence type="predicted"/>
<feature type="transmembrane region" description="Helical" evidence="1">
    <location>
        <begin position="286"/>
        <end position="308"/>
    </location>
</feature>
<name>A0A1G4SVG7_9HYPH</name>
<feature type="transmembrane region" description="Helical" evidence="1">
    <location>
        <begin position="198"/>
        <end position="220"/>
    </location>
</feature>
<evidence type="ECO:0000313" key="3">
    <source>
        <dbReference type="Proteomes" id="UP000198889"/>
    </source>
</evidence>
<evidence type="ECO:0000313" key="2">
    <source>
        <dbReference type="EMBL" id="SCW72937.1"/>
    </source>
</evidence>
<keyword evidence="1" id="KW-0812">Transmembrane</keyword>
<dbReference type="Proteomes" id="UP000198889">
    <property type="component" value="Unassembled WGS sequence"/>
</dbReference>
<sequence>MRISDRTILIATERGVITPDQAERLRALEVELAPGTSTDAALPPPEDDERLRFITGFGDIFVTIGLALFLGALGYFGDVLGAAGMWAVIGAASWLLAEFFTRVQRMALPSIVLLVVFCASVFMAASTWLGSTLPLIPSLASLGEDPLTLALAGLATLLAVTLHYWRFRVPITLAAGAAAVVAIVVGLVAAAAPGGIEAAINPVLMVCGLCVFALAMRFDISDPQRLTRRTDIAFWLHLLAAPLIVHPLIRGFIWPDGAPGEASAVPMLAVFAGLGVVAVLIDRRALLVSGLAYAGIAFASLIKVSGFAGSSTPLTLFILGAFILLLSALWHPLRRAVLAVLPARLARRLPHPNVLPTPDIASSS</sequence>
<dbReference type="RefSeq" id="WP_091440030.1">
    <property type="nucleotide sequence ID" value="NZ_FMTP01000003.1"/>
</dbReference>
<feature type="transmembrane region" description="Helical" evidence="1">
    <location>
        <begin position="264"/>
        <end position="281"/>
    </location>
</feature>
<gene>
    <name evidence="2" type="ORF">SAMN05660859_2538</name>
</gene>
<keyword evidence="1" id="KW-1133">Transmembrane helix</keyword>
<dbReference type="AlphaFoldDB" id="A0A1G4SVG7"/>
<feature type="transmembrane region" description="Helical" evidence="1">
    <location>
        <begin position="147"/>
        <end position="165"/>
    </location>
</feature>
<reference evidence="3" key="1">
    <citation type="submission" date="2016-10" db="EMBL/GenBank/DDBJ databases">
        <authorList>
            <person name="Varghese N."/>
            <person name="Submissions S."/>
        </authorList>
    </citation>
    <scope>NUCLEOTIDE SEQUENCE [LARGE SCALE GENOMIC DNA]</scope>
    <source>
        <strain evidence="3">CGMCC 1.1761</strain>
    </source>
</reference>
<dbReference type="STRING" id="177413.SAMN05660859_2538"/>